<dbReference type="GO" id="GO:0000500">
    <property type="term" value="C:RNA polymerase I upstream activating factor complex"/>
    <property type="evidence" value="ECO:0007669"/>
    <property type="project" value="InterPro"/>
</dbReference>
<accession>A0AAV9WGP3</accession>
<feature type="compositionally biased region" description="Acidic residues" evidence="1">
    <location>
        <begin position="101"/>
        <end position="115"/>
    </location>
</feature>
<feature type="region of interest" description="Disordered" evidence="1">
    <location>
        <begin position="530"/>
        <end position="614"/>
    </location>
</feature>
<reference evidence="2 3" key="1">
    <citation type="submission" date="2023-08" db="EMBL/GenBank/DDBJ databases">
        <authorList>
            <person name="Palmer J.M."/>
        </authorList>
    </citation>
    <scope>NUCLEOTIDE SEQUENCE [LARGE SCALE GENOMIC DNA]</scope>
    <source>
        <strain evidence="2 3">TWF481</strain>
    </source>
</reference>
<feature type="region of interest" description="Disordered" evidence="1">
    <location>
        <begin position="98"/>
        <end position="131"/>
    </location>
</feature>
<dbReference type="AlphaFoldDB" id="A0AAV9WGP3"/>
<keyword evidence="3" id="KW-1185">Reference proteome</keyword>
<evidence type="ECO:0000313" key="3">
    <source>
        <dbReference type="Proteomes" id="UP001370758"/>
    </source>
</evidence>
<sequence length="800" mass="90463">MVGSSSSPSSSRIAGTGGYIDRRVLDELHDEDDEQFYAGLGFPTVLGTDAVTATGESGVGSRGSKVVLAGKRVIEVDELEDGEGASVRKRVRVALRQVGVSDDEDDDVDDTDSGDDVDHGTGEETMDVDSEDEVGVVLEVPTALGKGYPRRKFYFEDAYSSGEEEGSDEEEPTALLTLRRHKEAANTIRRLKSAASKDSSIVAPEKKSRGKSLAAFNEPYRELLNEAIRDARTRTVYPDERFFASEVRGVHWSSGEKQRFFRALPRVGRYNPIGLAEEVRSKSVIEVQGYLDALKTQLERRMAANQRSRFELLLGEDIPAAVEVSEECERALDDEAGRVREYLEKLEEKENKGKWDGGDALNLEMVLEAEKEEGGEDSPEEELFDLATWLKLSERLFMASAYDEKLGSSAIHKQTLEDLKTLATSVTRRVVQIIIFQTNSRLEKVQNPSHQRKLVRDVTSKDVLAALKMLGMPITSEEYWRRLPRKLGLRIIKPDPAAEKKRKGEMPTFLEYDVVEEKLKVFQDTKFYTDSIGNGKTKRSNDGTEGEGWETDEEDDINYNKSAPEEEEEGGGEEGDPSDSQTDADEDGDDEEATDEEEPTNSDGRMTASEMASYLDTPIHLESFLHAPPVKPLKPRQRKNILDELHYINKDEKYLNAVDKLHSKLEEKKLWRILGDWRDRKEQFDGEIRDTERKIPEEPDLRVFRRLEKWKRDDWRREAGPVVPIWQQEYYRKLLDQERVVRISKGGMRGGGDGGKGDNAFDNGDMYSEDGFEDNEEDDLEDSLEDSMSSSEEEDHSESD</sequence>
<evidence type="ECO:0000256" key="1">
    <source>
        <dbReference type="SAM" id="MobiDB-lite"/>
    </source>
</evidence>
<organism evidence="2 3">
    <name type="scientific">Arthrobotrys musiformis</name>
    <dbReference type="NCBI Taxonomy" id="47236"/>
    <lineage>
        <taxon>Eukaryota</taxon>
        <taxon>Fungi</taxon>
        <taxon>Dikarya</taxon>
        <taxon>Ascomycota</taxon>
        <taxon>Pezizomycotina</taxon>
        <taxon>Orbiliomycetes</taxon>
        <taxon>Orbiliales</taxon>
        <taxon>Orbiliaceae</taxon>
        <taxon>Arthrobotrys</taxon>
    </lineage>
</organism>
<comment type="caution">
    <text evidence="2">The sequence shown here is derived from an EMBL/GenBank/DDBJ whole genome shotgun (WGS) entry which is preliminary data.</text>
</comment>
<proteinExistence type="predicted"/>
<protein>
    <submittedName>
        <fullName evidence="2">Uncharacterized protein</fullName>
    </submittedName>
</protein>
<dbReference type="Proteomes" id="UP001370758">
    <property type="component" value="Unassembled WGS sequence"/>
</dbReference>
<feature type="compositionally biased region" description="Acidic residues" evidence="1">
    <location>
        <begin position="544"/>
        <end position="557"/>
    </location>
</feature>
<feature type="region of interest" description="Disordered" evidence="1">
    <location>
        <begin position="745"/>
        <end position="800"/>
    </location>
</feature>
<dbReference type="PANTHER" id="PTHR28079">
    <property type="entry name" value="RNA POLYMERASE I-SPECIFIC TRANSCRIPTION INITIATION FACTOR RRN5"/>
    <property type="match status" value="1"/>
</dbReference>
<gene>
    <name evidence="2" type="ORF">TWF481_005955</name>
</gene>
<dbReference type="InterPro" id="IPR039601">
    <property type="entry name" value="Rrn5"/>
</dbReference>
<dbReference type="GO" id="GO:0001181">
    <property type="term" value="F:RNA polymerase I general transcription initiation factor activity"/>
    <property type="evidence" value="ECO:0007669"/>
    <property type="project" value="TreeGrafter"/>
</dbReference>
<name>A0AAV9WGP3_9PEZI</name>
<dbReference type="GO" id="GO:0000182">
    <property type="term" value="F:rDNA binding"/>
    <property type="evidence" value="ECO:0007669"/>
    <property type="project" value="TreeGrafter"/>
</dbReference>
<feature type="compositionally biased region" description="Acidic residues" evidence="1">
    <location>
        <begin position="565"/>
        <end position="600"/>
    </location>
</feature>
<evidence type="ECO:0000313" key="2">
    <source>
        <dbReference type="EMBL" id="KAK6507524.1"/>
    </source>
</evidence>
<dbReference type="GO" id="GO:0006361">
    <property type="term" value="P:transcription initiation at RNA polymerase I promoter"/>
    <property type="evidence" value="ECO:0007669"/>
    <property type="project" value="TreeGrafter"/>
</dbReference>
<dbReference type="EMBL" id="JAVHJL010000003">
    <property type="protein sequence ID" value="KAK6507524.1"/>
    <property type="molecule type" value="Genomic_DNA"/>
</dbReference>
<dbReference type="GO" id="GO:0042790">
    <property type="term" value="P:nucleolar large rRNA transcription by RNA polymerase I"/>
    <property type="evidence" value="ECO:0007669"/>
    <property type="project" value="InterPro"/>
</dbReference>
<feature type="compositionally biased region" description="Acidic residues" evidence="1">
    <location>
        <begin position="767"/>
        <end position="800"/>
    </location>
</feature>
<dbReference type="PANTHER" id="PTHR28079:SF1">
    <property type="entry name" value="RNA POLYMERASE I-SPECIFIC TRANSCRIPTION INITIATION FACTOR RRN5"/>
    <property type="match status" value="1"/>
</dbReference>